<dbReference type="PANTHER" id="PTHR11963:SF23">
    <property type="entry name" value="CYTOSOL AMINOPEPTIDASE"/>
    <property type="match status" value="1"/>
</dbReference>
<evidence type="ECO:0000256" key="7">
    <source>
        <dbReference type="ARBA" id="ARBA00023211"/>
    </source>
</evidence>
<feature type="active site" evidence="8">
    <location>
        <position position="282"/>
    </location>
</feature>
<dbReference type="Proteomes" id="UP000698963">
    <property type="component" value="Unassembled WGS sequence"/>
</dbReference>
<evidence type="ECO:0000256" key="4">
    <source>
        <dbReference type="ARBA" id="ARBA00022438"/>
    </source>
</evidence>
<dbReference type="PRINTS" id="PR00481">
    <property type="entry name" value="LAMNOPPTDASE"/>
</dbReference>
<keyword evidence="7 8" id="KW-0464">Manganese</keyword>
<evidence type="ECO:0000313" key="11">
    <source>
        <dbReference type="Proteomes" id="UP000698963"/>
    </source>
</evidence>
<evidence type="ECO:0000256" key="1">
    <source>
        <dbReference type="ARBA" id="ARBA00000135"/>
    </source>
</evidence>
<dbReference type="GO" id="GO:0006508">
    <property type="term" value="P:proteolysis"/>
    <property type="evidence" value="ECO:0007669"/>
    <property type="project" value="UniProtKB-KW"/>
</dbReference>
<feature type="binding site" evidence="8">
    <location>
        <position position="275"/>
    </location>
    <ligand>
        <name>Mn(2+)</name>
        <dbReference type="ChEBI" id="CHEBI:29035"/>
        <label>2</label>
    </ligand>
</feature>
<dbReference type="SUPFAM" id="SSF52949">
    <property type="entry name" value="Macro domain-like"/>
    <property type="match status" value="1"/>
</dbReference>
<feature type="binding site" evidence="8">
    <location>
        <position position="275"/>
    </location>
    <ligand>
        <name>Mn(2+)</name>
        <dbReference type="ChEBI" id="CHEBI:29035"/>
        <label>1</label>
    </ligand>
</feature>
<proteinExistence type="inferred from homology"/>
<evidence type="ECO:0000256" key="8">
    <source>
        <dbReference type="HAMAP-Rule" id="MF_00181"/>
    </source>
</evidence>
<keyword evidence="4 8" id="KW-0031">Aminopeptidase</keyword>
<feature type="active site" evidence="8">
    <location>
        <position position="360"/>
    </location>
</feature>
<keyword evidence="6 8" id="KW-0378">Hydrolase</keyword>
<dbReference type="InterPro" id="IPR011356">
    <property type="entry name" value="Leucine_aapep/pepB"/>
</dbReference>
<dbReference type="Pfam" id="PF00883">
    <property type="entry name" value="Peptidase_M17"/>
    <property type="match status" value="1"/>
</dbReference>
<comment type="subcellular location">
    <subcellularLocation>
        <location evidence="8">Cytoplasm</location>
    </subcellularLocation>
</comment>
<dbReference type="InterPro" id="IPR008283">
    <property type="entry name" value="Peptidase_M17_N"/>
</dbReference>
<dbReference type="PANTHER" id="PTHR11963">
    <property type="entry name" value="LEUCINE AMINOPEPTIDASE-RELATED"/>
    <property type="match status" value="1"/>
</dbReference>
<dbReference type="InterPro" id="IPR023042">
    <property type="entry name" value="Peptidase_M17_leu_NH2_pept"/>
</dbReference>
<dbReference type="HAMAP" id="MF_00181">
    <property type="entry name" value="Cytosol_peptidase_M17"/>
    <property type="match status" value="1"/>
</dbReference>
<dbReference type="EMBL" id="DYZA01000003">
    <property type="protein sequence ID" value="HJD96047.1"/>
    <property type="molecule type" value="Genomic_DNA"/>
</dbReference>
<dbReference type="Gene3D" id="3.40.630.10">
    <property type="entry name" value="Zn peptidases"/>
    <property type="match status" value="1"/>
</dbReference>
<evidence type="ECO:0000256" key="6">
    <source>
        <dbReference type="ARBA" id="ARBA00022801"/>
    </source>
</evidence>
<organism evidence="10 11">
    <name type="scientific">Mailhella massiliensis</name>
    <dbReference type="NCBI Taxonomy" id="1903261"/>
    <lineage>
        <taxon>Bacteria</taxon>
        <taxon>Pseudomonadati</taxon>
        <taxon>Thermodesulfobacteriota</taxon>
        <taxon>Desulfovibrionia</taxon>
        <taxon>Desulfovibrionales</taxon>
        <taxon>Desulfovibrionaceae</taxon>
        <taxon>Mailhella</taxon>
    </lineage>
</organism>
<name>A0A921DRI6_9BACT</name>
<dbReference type="GO" id="GO:0070006">
    <property type="term" value="F:metalloaminopeptidase activity"/>
    <property type="evidence" value="ECO:0007669"/>
    <property type="project" value="InterPro"/>
</dbReference>
<dbReference type="EC" id="3.4.11.10" evidence="8"/>
<dbReference type="GO" id="GO:0030145">
    <property type="term" value="F:manganese ion binding"/>
    <property type="evidence" value="ECO:0007669"/>
    <property type="project" value="UniProtKB-UniRule"/>
</dbReference>
<dbReference type="SUPFAM" id="SSF53187">
    <property type="entry name" value="Zn-dependent exopeptidases"/>
    <property type="match status" value="1"/>
</dbReference>
<comment type="caution">
    <text evidence="10">The sequence shown here is derived from an EMBL/GenBank/DDBJ whole genome shotgun (WGS) entry which is preliminary data.</text>
</comment>
<dbReference type="CDD" id="cd00433">
    <property type="entry name" value="Peptidase_M17"/>
    <property type="match status" value="1"/>
</dbReference>
<evidence type="ECO:0000313" key="10">
    <source>
        <dbReference type="EMBL" id="HJD96047.1"/>
    </source>
</evidence>
<dbReference type="InterPro" id="IPR043472">
    <property type="entry name" value="Macro_dom-like"/>
</dbReference>
<comment type="similarity">
    <text evidence="3 8">Belongs to the peptidase M17 family.</text>
</comment>
<protein>
    <recommendedName>
        <fullName evidence="8">Probable cytosol aminopeptidase</fullName>
        <ecNumber evidence="8">3.4.11.1</ecNumber>
    </recommendedName>
    <alternativeName>
        <fullName evidence="8">Leucine aminopeptidase</fullName>
        <shortName evidence="8">LAP</shortName>
        <ecNumber evidence="8">3.4.11.10</ecNumber>
    </alternativeName>
    <alternativeName>
        <fullName evidence="8">Leucyl aminopeptidase</fullName>
    </alternativeName>
</protein>
<feature type="binding site" evidence="8">
    <location>
        <position position="356"/>
    </location>
    <ligand>
        <name>Mn(2+)</name>
        <dbReference type="ChEBI" id="CHEBI:29035"/>
        <label>1</label>
    </ligand>
</feature>
<accession>A0A921DRI6</accession>
<sequence>MDIRFQAGGPSRWKADVALSFVFEGEKAEQTCPELAERAPWLGIAPAWRDFRGRKGEMTMFYGPGAMEISRVLGVGLGKGDKLDMTAFRHAVGSALHRCREYDLETVGVDGTSLARVAARLGVDFAFLVRETVLSAFLGLYRYERWLSKKSEHADPRWLAFLLEGEFVEDAVRTSARMAEAEAAGITLARDAVNDPANVMTPSVFAEKAREVASRYGMAFRVLGPEELAAEGMAAYLAVAQGSAEAPRMAVVEYTPAGAEGRAPVILVGKGLCFDSGGISLKPAKGMEDMKGDMSGAAAVLGVMEALGRLDASHAPARPVVGIMACTENMPGGHATRPGDIVVAKNGKSIEIVNTDAEGRLVLADALAWAQEHYRPFRMLDIATLTGACAVALGLGTAGVFSGDDVFAGELCTAGEKLGERSWRLPLWTATSLEALKSPCADMVNSGPREGGAIHAAVFLQQFIREGVTWAHIDMAAADMGESPINAKGATGFGVRTLLSVVLSAGRMLQ</sequence>
<dbReference type="Gene3D" id="3.40.220.10">
    <property type="entry name" value="Leucine Aminopeptidase, subunit E, domain 1"/>
    <property type="match status" value="1"/>
</dbReference>
<comment type="function">
    <text evidence="8">Presumably involved in the processing and regular turnover of intracellular proteins. Catalyzes the removal of unsubstituted N-terminal amino acids from various peptides.</text>
</comment>
<comment type="cofactor">
    <cofactor evidence="8">
        <name>Mn(2+)</name>
        <dbReference type="ChEBI" id="CHEBI:29035"/>
    </cofactor>
    <text evidence="8">Binds 2 manganese ions per subunit.</text>
</comment>
<reference evidence="10" key="1">
    <citation type="journal article" date="2021" name="PeerJ">
        <title>Extensive microbial diversity within the chicken gut microbiome revealed by metagenomics and culture.</title>
        <authorList>
            <person name="Gilroy R."/>
            <person name="Ravi A."/>
            <person name="Getino M."/>
            <person name="Pursley I."/>
            <person name="Horton D.L."/>
            <person name="Alikhan N.F."/>
            <person name="Baker D."/>
            <person name="Gharbi K."/>
            <person name="Hall N."/>
            <person name="Watson M."/>
            <person name="Adriaenssens E.M."/>
            <person name="Foster-Nyarko E."/>
            <person name="Jarju S."/>
            <person name="Secka A."/>
            <person name="Antonio M."/>
            <person name="Oren A."/>
            <person name="Chaudhuri R.R."/>
            <person name="La Ragione R."/>
            <person name="Hildebrand F."/>
            <person name="Pallen M.J."/>
        </authorList>
    </citation>
    <scope>NUCLEOTIDE SEQUENCE</scope>
    <source>
        <strain evidence="10">ChiGjej2B2-19336</strain>
    </source>
</reference>
<keyword evidence="8" id="KW-0963">Cytoplasm</keyword>
<feature type="binding site" evidence="8">
    <location>
        <position position="293"/>
    </location>
    <ligand>
        <name>Mn(2+)</name>
        <dbReference type="ChEBI" id="CHEBI:29035"/>
        <label>2</label>
    </ligand>
</feature>
<comment type="catalytic activity">
    <reaction evidence="2 8">
        <text>Release of an N-terminal amino acid, preferentially leucine, but not glutamic or aspartic acids.</text>
        <dbReference type="EC" id="3.4.11.10"/>
    </reaction>
</comment>
<keyword evidence="5 8" id="KW-0645">Protease</keyword>
<feature type="binding site" evidence="8">
    <location>
        <position position="270"/>
    </location>
    <ligand>
        <name>Mn(2+)</name>
        <dbReference type="ChEBI" id="CHEBI:29035"/>
        <label>2</label>
    </ligand>
</feature>
<reference evidence="10" key="2">
    <citation type="submission" date="2021-09" db="EMBL/GenBank/DDBJ databases">
        <authorList>
            <person name="Gilroy R."/>
        </authorList>
    </citation>
    <scope>NUCLEOTIDE SEQUENCE</scope>
    <source>
        <strain evidence="10">ChiGjej2B2-19336</strain>
    </source>
</reference>
<dbReference type="RefSeq" id="WP_304120106.1">
    <property type="nucleotide sequence ID" value="NZ_DYZA01000003.1"/>
</dbReference>
<feature type="domain" description="Cytosol aminopeptidase" evidence="9">
    <location>
        <begin position="354"/>
        <end position="361"/>
    </location>
</feature>
<evidence type="ECO:0000256" key="2">
    <source>
        <dbReference type="ARBA" id="ARBA00000967"/>
    </source>
</evidence>
<keyword evidence="8" id="KW-0479">Metal-binding</keyword>
<feature type="binding site" evidence="8">
    <location>
        <position position="358"/>
    </location>
    <ligand>
        <name>Mn(2+)</name>
        <dbReference type="ChEBI" id="CHEBI:29035"/>
        <label>1</label>
    </ligand>
</feature>
<evidence type="ECO:0000256" key="5">
    <source>
        <dbReference type="ARBA" id="ARBA00022670"/>
    </source>
</evidence>
<feature type="binding site" evidence="8">
    <location>
        <position position="358"/>
    </location>
    <ligand>
        <name>Mn(2+)</name>
        <dbReference type="ChEBI" id="CHEBI:29035"/>
        <label>2</label>
    </ligand>
</feature>
<dbReference type="EC" id="3.4.11.1" evidence="8"/>
<dbReference type="PROSITE" id="PS00631">
    <property type="entry name" value="CYTOSOL_AP"/>
    <property type="match status" value="1"/>
</dbReference>
<dbReference type="Pfam" id="PF02789">
    <property type="entry name" value="Peptidase_M17_N"/>
    <property type="match status" value="1"/>
</dbReference>
<dbReference type="InterPro" id="IPR000819">
    <property type="entry name" value="Peptidase_M17_C"/>
</dbReference>
<dbReference type="AlphaFoldDB" id="A0A921DRI6"/>
<evidence type="ECO:0000259" key="9">
    <source>
        <dbReference type="PROSITE" id="PS00631"/>
    </source>
</evidence>
<gene>
    <name evidence="8" type="primary">pepA</name>
    <name evidence="10" type="ORF">K8W16_00130</name>
</gene>
<evidence type="ECO:0000256" key="3">
    <source>
        <dbReference type="ARBA" id="ARBA00009528"/>
    </source>
</evidence>
<comment type="catalytic activity">
    <reaction evidence="1 8">
        <text>Release of an N-terminal amino acid, Xaa-|-Yaa-, in which Xaa is preferably Leu, but may be other amino acids including Pro although not Arg or Lys, and Yaa may be Pro. Amino acid amides and methyl esters are also readily hydrolyzed, but rates on arylamides are exceedingly low.</text>
        <dbReference type="EC" id="3.4.11.1"/>
    </reaction>
</comment>
<dbReference type="GO" id="GO:0005737">
    <property type="term" value="C:cytoplasm"/>
    <property type="evidence" value="ECO:0007669"/>
    <property type="project" value="UniProtKB-SubCell"/>
</dbReference>